<dbReference type="InterPro" id="IPR027417">
    <property type="entry name" value="P-loop_NTPase"/>
</dbReference>
<dbReference type="InterPro" id="IPR036627">
    <property type="entry name" value="CobW-likC_sf"/>
</dbReference>
<evidence type="ECO:0000256" key="6">
    <source>
        <dbReference type="ARBA" id="ARBA00049117"/>
    </source>
</evidence>
<dbReference type="Gene3D" id="3.40.50.300">
    <property type="entry name" value="P-loop containing nucleotide triphosphate hydrolases"/>
    <property type="match status" value="1"/>
</dbReference>
<dbReference type="Proteomes" id="UP000237686">
    <property type="component" value="Unassembled WGS sequence"/>
</dbReference>
<comment type="caution">
    <text evidence="9">The sequence shown here is derived from an EMBL/GenBank/DDBJ whole genome shotgun (WGS) entry which is preliminary data.</text>
</comment>
<comment type="function">
    <text evidence="5">Zinc chaperone that directly transfers zinc cofactor to target proteins, thereby activating them. Zinc is transferred from the CXCC motif in the GTPase domain to the zinc binding site in target proteins in a process requiring GTP hydrolysis.</text>
</comment>
<dbReference type="SUPFAM" id="SSF90002">
    <property type="entry name" value="Hypothetical protein YjiA, C-terminal domain"/>
    <property type="match status" value="1"/>
</dbReference>
<feature type="compositionally biased region" description="Basic and acidic residues" evidence="7">
    <location>
        <begin position="238"/>
        <end position="277"/>
    </location>
</feature>
<dbReference type="AlphaFoldDB" id="A0A8E2RX89"/>
<dbReference type="SMART" id="SM00833">
    <property type="entry name" value="CobW_C"/>
    <property type="match status" value="1"/>
</dbReference>
<dbReference type="RefSeq" id="WP_105751398.1">
    <property type="nucleotide sequence ID" value="NZ_CADFDF010000001.1"/>
</dbReference>
<dbReference type="GO" id="GO:0005737">
    <property type="term" value="C:cytoplasm"/>
    <property type="evidence" value="ECO:0007669"/>
    <property type="project" value="TreeGrafter"/>
</dbReference>
<dbReference type="InterPro" id="IPR011629">
    <property type="entry name" value="CobW-like_C"/>
</dbReference>
<dbReference type="Gene3D" id="3.30.1220.10">
    <property type="entry name" value="CobW-like, C-terminal domain"/>
    <property type="match status" value="1"/>
</dbReference>
<proteinExistence type="inferred from homology"/>
<name>A0A8E2RX89_9BURK</name>
<dbReference type="GO" id="GO:0016787">
    <property type="term" value="F:hydrolase activity"/>
    <property type="evidence" value="ECO:0007669"/>
    <property type="project" value="UniProtKB-KW"/>
</dbReference>
<comment type="catalytic activity">
    <reaction evidence="6">
        <text>GTP + H2O = GDP + phosphate + H(+)</text>
        <dbReference type="Rhea" id="RHEA:19669"/>
        <dbReference type="ChEBI" id="CHEBI:15377"/>
        <dbReference type="ChEBI" id="CHEBI:15378"/>
        <dbReference type="ChEBI" id="CHEBI:37565"/>
        <dbReference type="ChEBI" id="CHEBI:43474"/>
        <dbReference type="ChEBI" id="CHEBI:58189"/>
    </reaction>
    <physiologicalReaction direction="left-to-right" evidence="6">
        <dbReference type="Rhea" id="RHEA:19670"/>
    </physiologicalReaction>
</comment>
<reference evidence="9 10" key="1">
    <citation type="submission" date="2018-03" db="EMBL/GenBank/DDBJ databases">
        <authorList>
            <person name="Nguyen K."/>
            <person name="Fouts D."/>
            <person name="Sutton G."/>
        </authorList>
    </citation>
    <scope>NUCLEOTIDE SEQUENCE [LARGE SCALE GENOMIC DNA]</scope>
    <source>
        <strain evidence="9 10">AU17135</strain>
    </source>
</reference>
<comment type="similarity">
    <text evidence="4">Belongs to the SIMIBI class G3E GTPase family. ZNG1 subfamily.</text>
</comment>
<feature type="region of interest" description="Disordered" evidence="7">
    <location>
        <begin position="238"/>
        <end position="279"/>
    </location>
</feature>
<dbReference type="SUPFAM" id="SSF52540">
    <property type="entry name" value="P-loop containing nucleoside triphosphate hydrolases"/>
    <property type="match status" value="1"/>
</dbReference>
<evidence type="ECO:0000256" key="1">
    <source>
        <dbReference type="ARBA" id="ARBA00022741"/>
    </source>
</evidence>
<dbReference type="InterPro" id="IPR051316">
    <property type="entry name" value="Zinc-reg_GTPase_activator"/>
</dbReference>
<organism evidence="9 10">
    <name type="scientific">Burkholderia multivorans</name>
    <dbReference type="NCBI Taxonomy" id="87883"/>
    <lineage>
        <taxon>Bacteria</taxon>
        <taxon>Pseudomonadati</taxon>
        <taxon>Pseudomonadota</taxon>
        <taxon>Betaproteobacteria</taxon>
        <taxon>Burkholderiales</taxon>
        <taxon>Burkholderiaceae</taxon>
        <taxon>Burkholderia</taxon>
        <taxon>Burkholderia cepacia complex</taxon>
    </lineage>
</organism>
<dbReference type="CDD" id="cd03112">
    <property type="entry name" value="CobW-like"/>
    <property type="match status" value="1"/>
</dbReference>
<keyword evidence="1" id="KW-0547">Nucleotide-binding</keyword>
<evidence type="ECO:0000256" key="5">
    <source>
        <dbReference type="ARBA" id="ARBA00045658"/>
    </source>
</evidence>
<dbReference type="Pfam" id="PF07683">
    <property type="entry name" value="CobW_C"/>
    <property type="match status" value="1"/>
</dbReference>
<dbReference type="EMBL" id="PVFZ01000031">
    <property type="protein sequence ID" value="PRF24836.1"/>
    <property type="molecule type" value="Genomic_DNA"/>
</dbReference>
<sequence>MTHIHTTHSDVEKIPVTVLTGFLGAGKTTLLNYILREKHGRKIAVIENEFGEIGIDGGLVLESTEEIYEMTNGCVCCVGAVREDLVRIVRMLVARPDRLDHIIVETSGLADPYPVAQTFFLDDPIAKEVALDAVVTMVDAKHIRAHLDDLVLDGRDNQAVDQIVCADRIVINKVDLVDAADVESLSARLRELNATAEIVTSSYAQVDLDRILGVGANEFAQILVESDGLHADTDAHADGHAEEHAAHDAHDGHDTHAHRDHPSHDRHDDHDDHEHDASVSSVGIEVDADVDLDALEAWLAELRDADTANLFRMKGILAVHGRAQRYVLQGVHGVIELRAAQAWGTEPRASRIVFIGRDLDRAALTDRFHACLAAPVAA</sequence>
<dbReference type="InterPro" id="IPR003495">
    <property type="entry name" value="CobW/HypB/UreG_nucleotide-bd"/>
</dbReference>
<accession>A0A8E2RX89</accession>
<keyword evidence="2" id="KW-0378">Hydrolase</keyword>
<evidence type="ECO:0000259" key="8">
    <source>
        <dbReference type="SMART" id="SM00833"/>
    </source>
</evidence>
<dbReference type="GO" id="GO:0000166">
    <property type="term" value="F:nucleotide binding"/>
    <property type="evidence" value="ECO:0007669"/>
    <property type="project" value="UniProtKB-KW"/>
</dbReference>
<dbReference type="Pfam" id="PF02492">
    <property type="entry name" value="cobW"/>
    <property type="match status" value="1"/>
</dbReference>
<evidence type="ECO:0000256" key="4">
    <source>
        <dbReference type="ARBA" id="ARBA00034320"/>
    </source>
</evidence>
<dbReference type="PANTHER" id="PTHR13748">
    <property type="entry name" value="COBW-RELATED"/>
    <property type="match status" value="1"/>
</dbReference>
<feature type="domain" description="CobW C-terminal" evidence="8">
    <location>
        <begin position="279"/>
        <end position="372"/>
    </location>
</feature>
<gene>
    <name evidence="9" type="ORF">C6P98_09880</name>
</gene>
<dbReference type="PANTHER" id="PTHR13748:SF62">
    <property type="entry name" value="COBW DOMAIN-CONTAINING PROTEIN"/>
    <property type="match status" value="1"/>
</dbReference>
<keyword evidence="3" id="KW-0143">Chaperone</keyword>
<protein>
    <submittedName>
        <fullName evidence="9">GTP-binding protein</fullName>
    </submittedName>
</protein>
<evidence type="ECO:0000256" key="3">
    <source>
        <dbReference type="ARBA" id="ARBA00023186"/>
    </source>
</evidence>
<evidence type="ECO:0000313" key="10">
    <source>
        <dbReference type="Proteomes" id="UP000237686"/>
    </source>
</evidence>
<evidence type="ECO:0000256" key="7">
    <source>
        <dbReference type="SAM" id="MobiDB-lite"/>
    </source>
</evidence>
<evidence type="ECO:0000313" key="9">
    <source>
        <dbReference type="EMBL" id="PRF24836.1"/>
    </source>
</evidence>
<evidence type="ECO:0000256" key="2">
    <source>
        <dbReference type="ARBA" id="ARBA00022801"/>
    </source>
</evidence>